<dbReference type="AlphaFoldDB" id="A0A4R6QJI3"/>
<name>A0A4R6QJI3_9BURK</name>
<dbReference type="InParanoid" id="A0A4R6QJI3"/>
<dbReference type="SUPFAM" id="SSF54285">
    <property type="entry name" value="MoaD/ThiS"/>
    <property type="match status" value="1"/>
</dbReference>
<organism evidence="1 2">
    <name type="scientific">Roseateles toxinivorans</name>
    <dbReference type="NCBI Taxonomy" id="270368"/>
    <lineage>
        <taxon>Bacteria</taxon>
        <taxon>Pseudomonadati</taxon>
        <taxon>Pseudomonadota</taxon>
        <taxon>Betaproteobacteria</taxon>
        <taxon>Burkholderiales</taxon>
        <taxon>Sphaerotilaceae</taxon>
        <taxon>Roseateles</taxon>
    </lineage>
</organism>
<dbReference type="InterPro" id="IPR010035">
    <property type="entry name" value="Thi_S"/>
</dbReference>
<dbReference type="Pfam" id="PF02597">
    <property type="entry name" value="ThiS"/>
    <property type="match status" value="1"/>
</dbReference>
<evidence type="ECO:0000313" key="2">
    <source>
        <dbReference type="Proteomes" id="UP000295361"/>
    </source>
</evidence>
<dbReference type="PANTHER" id="PTHR34472">
    <property type="entry name" value="SULFUR CARRIER PROTEIN THIS"/>
    <property type="match status" value="1"/>
</dbReference>
<comment type="caution">
    <text evidence="1">The sequence shown here is derived from an EMBL/GenBank/DDBJ whole genome shotgun (WGS) entry which is preliminary data.</text>
</comment>
<dbReference type="EMBL" id="SNXS01000010">
    <property type="protein sequence ID" value="TDP61875.1"/>
    <property type="molecule type" value="Genomic_DNA"/>
</dbReference>
<keyword evidence="2" id="KW-1185">Reference proteome</keyword>
<dbReference type="FunCoup" id="A0A4R6QJI3">
    <property type="interactions" value="21"/>
</dbReference>
<dbReference type="InterPro" id="IPR016155">
    <property type="entry name" value="Mopterin_synth/thiamin_S_b"/>
</dbReference>
<gene>
    <name evidence="1" type="ORF">DES47_11088</name>
</gene>
<sequence length="69" mass="7241">MNEITVTLNGQSHHLPADSCLAELLQKAGVDAQALATAVNGEFVPRTQRAERRLQGGDVVLGFQAIVGG</sequence>
<proteinExistence type="predicted"/>
<dbReference type="Proteomes" id="UP000295361">
    <property type="component" value="Unassembled WGS sequence"/>
</dbReference>
<evidence type="ECO:0000313" key="1">
    <source>
        <dbReference type="EMBL" id="TDP61875.1"/>
    </source>
</evidence>
<dbReference type="PANTHER" id="PTHR34472:SF1">
    <property type="entry name" value="SULFUR CARRIER PROTEIN THIS"/>
    <property type="match status" value="1"/>
</dbReference>
<dbReference type="CDD" id="cd00565">
    <property type="entry name" value="Ubl_ThiS"/>
    <property type="match status" value="1"/>
</dbReference>
<protein>
    <submittedName>
        <fullName evidence="1">Sulfur carrier protein ThiS</fullName>
    </submittedName>
</protein>
<dbReference type="InterPro" id="IPR012675">
    <property type="entry name" value="Beta-grasp_dom_sf"/>
</dbReference>
<dbReference type="Gene3D" id="3.10.20.30">
    <property type="match status" value="1"/>
</dbReference>
<dbReference type="InterPro" id="IPR003749">
    <property type="entry name" value="ThiS/MoaD-like"/>
</dbReference>
<reference evidence="1 2" key="1">
    <citation type="submission" date="2019-03" db="EMBL/GenBank/DDBJ databases">
        <title>Genomic Encyclopedia of Type Strains, Phase IV (KMG-IV): sequencing the most valuable type-strain genomes for metagenomic binning, comparative biology and taxonomic classification.</title>
        <authorList>
            <person name="Goeker M."/>
        </authorList>
    </citation>
    <scope>NUCLEOTIDE SEQUENCE [LARGE SCALE GENOMIC DNA]</scope>
    <source>
        <strain evidence="1 2">DSM 16998</strain>
    </source>
</reference>
<dbReference type="NCBIfam" id="TIGR01683">
    <property type="entry name" value="thiS"/>
    <property type="match status" value="1"/>
</dbReference>
<dbReference type="RefSeq" id="WP_208115107.1">
    <property type="nucleotide sequence ID" value="NZ_SNXS01000010.1"/>
</dbReference>
<accession>A0A4R6QJI3</accession>